<dbReference type="InterPro" id="IPR010982">
    <property type="entry name" value="Lambda_DNA-bd_dom_sf"/>
</dbReference>
<dbReference type="CDD" id="cd00093">
    <property type="entry name" value="HTH_XRE"/>
    <property type="match status" value="1"/>
</dbReference>
<dbReference type="InterPro" id="IPR011051">
    <property type="entry name" value="RmlC_Cupin_sf"/>
</dbReference>
<keyword evidence="3" id="KW-0804">Transcription</keyword>
<dbReference type="EMBL" id="CP035631">
    <property type="protein sequence ID" value="WFF43038.1"/>
    <property type="molecule type" value="Genomic_DNA"/>
</dbReference>
<evidence type="ECO:0000256" key="2">
    <source>
        <dbReference type="ARBA" id="ARBA00023125"/>
    </source>
</evidence>
<reference evidence="5 6" key="1">
    <citation type="submission" date="2019-01" db="EMBL/GenBank/DDBJ databases">
        <title>Genome sequence of Salinicola endophyticus REST5.</title>
        <authorList>
            <person name="Nascimento F.X."/>
        </authorList>
    </citation>
    <scope>NUCLEOTIDE SEQUENCE [LARGE SCALE GENOMIC DNA]</scope>
    <source>
        <strain evidence="5 6">REST5</strain>
    </source>
</reference>
<dbReference type="Gene3D" id="1.10.260.40">
    <property type="entry name" value="lambda repressor-like DNA-binding domains"/>
    <property type="match status" value="1"/>
</dbReference>
<dbReference type="Pfam" id="PF01381">
    <property type="entry name" value="HTH_3"/>
    <property type="match status" value="1"/>
</dbReference>
<dbReference type="SMART" id="SM00530">
    <property type="entry name" value="HTH_XRE"/>
    <property type="match status" value="1"/>
</dbReference>
<dbReference type="InterPro" id="IPR014710">
    <property type="entry name" value="RmlC-like_jellyroll"/>
</dbReference>
<dbReference type="Proteomes" id="UP001321526">
    <property type="component" value="Chromosome"/>
</dbReference>
<dbReference type="PANTHER" id="PTHR46797:SF23">
    <property type="entry name" value="HTH-TYPE TRANSCRIPTIONAL REGULATOR SUTR"/>
    <property type="match status" value="1"/>
</dbReference>
<dbReference type="InterPro" id="IPR013096">
    <property type="entry name" value="Cupin_2"/>
</dbReference>
<name>A0ABY8FJP5_9GAMM</name>
<dbReference type="InterPro" id="IPR001387">
    <property type="entry name" value="Cro/C1-type_HTH"/>
</dbReference>
<keyword evidence="2" id="KW-0238">DNA-binding</keyword>
<dbReference type="PROSITE" id="PS50943">
    <property type="entry name" value="HTH_CROC1"/>
    <property type="match status" value="1"/>
</dbReference>
<dbReference type="Pfam" id="PF07883">
    <property type="entry name" value="Cupin_2"/>
    <property type="match status" value="1"/>
</dbReference>
<dbReference type="RefSeq" id="WP_110676435.1">
    <property type="nucleotide sequence ID" value="NZ_CP035631.1"/>
</dbReference>
<proteinExistence type="predicted"/>
<accession>A0ABY8FJP5</accession>
<evidence type="ECO:0000256" key="3">
    <source>
        <dbReference type="ARBA" id="ARBA00023163"/>
    </source>
</evidence>
<evidence type="ECO:0000313" key="6">
    <source>
        <dbReference type="Proteomes" id="UP001321526"/>
    </source>
</evidence>
<organism evidence="5 6">
    <name type="scientific">Salinicola endophyticus</name>
    <dbReference type="NCBI Taxonomy" id="1949083"/>
    <lineage>
        <taxon>Bacteria</taxon>
        <taxon>Pseudomonadati</taxon>
        <taxon>Pseudomonadota</taxon>
        <taxon>Gammaproteobacteria</taxon>
        <taxon>Oceanospirillales</taxon>
        <taxon>Halomonadaceae</taxon>
        <taxon>Salinicola</taxon>
    </lineage>
</organism>
<feature type="domain" description="HTH cro/C1-type" evidence="4">
    <location>
        <begin position="12"/>
        <end position="66"/>
    </location>
</feature>
<gene>
    <name evidence="5" type="ORF">EVC62_16925</name>
</gene>
<dbReference type="CDD" id="cd02209">
    <property type="entry name" value="cupin_XRE_C"/>
    <property type="match status" value="1"/>
</dbReference>
<evidence type="ECO:0000256" key="1">
    <source>
        <dbReference type="ARBA" id="ARBA00023015"/>
    </source>
</evidence>
<dbReference type="Gene3D" id="2.60.120.10">
    <property type="entry name" value="Jelly Rolls"/>
    <property type="match status" value="1"/>
</dbReference>
<dbReference type="SUPFAM" id="SSF51182">
    <property type="entry name" value="RmlC-like cupins"/>
    <property type="match status" value="1"/>
</dbReference>
<sequence>MEADLAALGQRLKARRQACRMSLDGVSRETGVSKAMLGQIERGESVPTVATLWKIASGLRVPMSYFLAPGLTPASRSSTPWHHDASGMTVLPLFAFDPGLGFEMFVIDLPQGTFSESPAHAAGIVEHVVVIEGAMELAIEGQWHRLETGDAMRFAADRPHAYRNLDAARARIHDLIHYPAGM</sequence>
<dbReference type="PANTHER" id="PTHR46797">
    <property type="entry name" value="HTH-TYPE TRANSCRIPTIONAL REGULATOR"/>
    <property type="match status" value="1"/>
</dbReference>
<keyword evidence="1" id="KW-0805">Transcription regulation</keyword>
<evidence type="ECO:0000313" key="5">
    <source>
        <dbReference type="EMBL" id="WFF43038.1"/>
    </source>
</evidence>
<evidence type="ECO:0000259" key="4">
    <source>
        <dbReference type="PROSITE" id="PS50943"/>
    </source>
</evidence>
<keyword evidence="6" id="KW-1185">Reference proteome</keyword>
<protein>
    <submittedName>
        <fullName evidence="5">XRE family transcriptional regulator</fullName>
    </submittedName>
</protein>
<dbReference type="InterPro" id="IPR050807">
    <property type="entry name" value="TransReg_Diox_bact_type"/>
</dbReference>
<dbReference type="SUPFAM" id="SSF47413">
    <property type="entry name" value="lambda repressor-like DNA-binding domains"/>
    <property type="match status" value="1"/>
</dbReference>